<sequence length="330" mass="35167">MLLIKAIALLVAATAASPIAEPVPEPATVNPTSVFCAVVTGLVTKAKAQPQATSYCSSYLSIKTSVLTKRIIVPSYTSTTVVTVPTSTVEATEFVYENSITTVGVPPTGTCSQAITERAVNTVPKPACFATYTAAPIISSACKCLSIPVPTSSTVVYSTVPAVSTSTQNVITTTVTRTIVKTSTSTTTNSYFNIRATGAVNALAGLGVFYFGNLGARGIPFDDSQPVSNFKLDTDCSLVLYSNSYPVGTDAWVLDNAYLQFGEGYCNVPGNICDRLKCYVAGDLSMQCIGPEGQSYHSVCRWFRFANDFIWFVRREAACGDDKRIFLSIE</sequence>
<organism evidence="2 3">
    <name type="scientific">Cladosporium halotolerans</name>
    <dbReference type="NCBI Taxonomy" id="1052096"/>
    <lineage>
        <taxon>Eukaryota</taxon>
        <taxon>Fungi</taxon>
        <taxon>Dikarya</taxon>
        <taxon>Ascomycota</taxon>
        <taxon>Pezizomycotina</taxon>
        <taxon>Dothideomycetes</taxon>
        <taxon>Dothideomycetidae</taxon>
        <taxon>Cladosporiales</taxon>
        <taxon>Cladosporiaceae</taxon>
        <taxon>Cladosporium</taxon>
    </lineage>
</organism>
<dbReference type="Proteomes" id="UP000803884">
    <property type="component" value="Unassembled WGS sequence"/>
</dbReference>
<keyword evidence="1" id="KW-0732">Signal</keyword>
<dbReference type="RefSeq" id="XP_069233377.1">
    <property type="nucleotide sequence ID" value="XM_069369987.1"/>
</dbReference>
<dbReference type="GeneID" id="96002825"/>
<reference evidence="2 3" key="1">
    <citation type="journal article" date="2020" name="Microbiol. Resour. Announc.">
        <title>Draft Genome Sequence of a Cladosporium Species Isolated from the Mesophotic Ascidian Didemnum maculosum.</title>
        <authorList>
            <person name="Gioti A."/>
            <person name="Siaperas R."/>
            <person name="Nikolaivits E."/>
            <person name="Le Goff G."/>
            <person name="Ouazzani J."/>
            <person name="Kotoulas G."/>
            <person name="Topakas E."/>
        </authorList>
    </citation>
    <scope>NUCLEOTIDE SEQUENCE [LARGE SCALE GENOMIC DNA]</scope>
    <source>
        <strain evidence="2 3">TM138-S3</strain>
    </source>
</reference>
<feature type="chain" id="PRO_5044316395" evidence="1">
    <location>
        <begin position="17"/>
        <end position="330"/>
    </location>
</feature>
<keyword evidence="3" id="KW-1185">Reference proteome</keyword>
<feature type="signal peptide" evidence="1">
    <location>
        <begin position="1"/>
        <end position="16"/>
    </location>
</feature>
<evidence type="ECO:0000313" key="3">
    <source>
        <dbReference type="Proteomes" id="UP000803884"/>
    </source>
</evidence>
<dbReference type="AlphaFoldDB" id="A0AB34L296"/>
<evidence type="ECO:0000256" key="1">
    <source>
        <dbReference type="SAM" id="SignalP"/>
    </source>
</evidence>
<accession>A0AB34L296</accession>
<gene>
    <name evidence="2" type="ORF">WHR41_01381</name>
</gene>
<dbReference type="EMBL" id="JAAQHG020000003">
    <property type="protein sequence ID" value="KAL1590272.1"/>
    <property type="molecule type" value="Genomic_DNA"/>
</dbReference>
<comment type="caution">
    <text evidence="2">The sequence shown here is derived from an EMBL/GenBank/DDBJ whole genome shotgun (WGS) entry which is preliminary data.</text>
</comment>
<proteinExistence type="predicted"/>
<name>A0AB34L296_9PEZI</name>
<evidence type="ECO:0000313" key="2">
    <source>
        <dbReference type="EMBL" id="KAL1590272.1"/>
    </source>
</evidence>
<protein>
    <submittedName>
        <fullName evidence="2">Uncharacterized protein</fullName>
    </submittedName>
</protein>